<gene>
    <name evidence="2" type="ORF">PMG25_15170</name>
</gene>
<dbReference type="RefSeq" id="WP_283767736.1">
    <property type="nucleotide sequence ID" value="NZ_JAQOSO010000082.1"/>
</dbReference>
<sequence>MATLSRSSVPVWLSSGRGLRSDRFYPLETRYTEQGYNYPDVMVISLPVELQEGRKETVTNPLMIAEVLSKSTKNYDKDEKFAAYRSISSFQEYLLIDQYQTKVEHYYKAKVNQWVFSEYQSRADLVKLTSLPCEISLADLYDDLQW</sequence>
<name>A0ABT7B9E0_9CYAN</name>
<keyword evidence="2" id="KW-0255">Endonuclease</keyword>
<dbReference type="PANTHER" id="PTHR36558:SF1">
    <property type="entry name" value="RESTRICTION ENDONUCLEASE DOMAIN-CONTAINING PROTEIN-RELATED"/>
    <property type="match status" value="1"/>
</dbReference>
<feature type="domain" description="Putative restriction endonuclease" evidence="1">
    <location>
        <begin position="25"/>
        <end position="137"/>
    </location>
</feature>
<accession>A0ABT7B9E0</accession>
<dbReference type="InterPro" id="IPR011335">
    <property type="entry name" value="Restrct_endonuc-II-like"/>
</dbReference>
<keyword evidence="2" id="KW-0540">Nuclease</keyword>
<dbReference type="Pfam" id="PF05685">
    <property type="entry name" value="Uma2"/>
    <property type="match status" value="1"/>
</dbReference>
<dbReference type="Proteomes" id="UP001235849">
    <property type="component" value="Unassembled WGS sequence"/>
</dbReference>
<organism evidence="2 3">
    <name type="scientific">Roseofilum capinflatum BLCC-M114</name>
    <dbReference type="NCBI Taxonomy" id="3022440"/>
    <lineage>
        <taxon>Bacteria</taxon>
        <taxon>Bacillati</taxon>
        <taxon>Cyanobacteriota</taxon>
        <taxon>Cyanophyceae</taxon>
        <taxon>Desertifilales</taxon>
        <taxon>Desertifilaceae</taxon>
        <taxon>Roseofilum</taxon>
        <taxon>Roseofilum capinflatum</taxon>
    </lineage>
</organism>
<dbReference type="SUPFAM" id="SSF52980">
    <property type="entry name" value="Restriction endonuclease-like"/>
    <property type="match status" value="1"/>
</dbReference>
<dbReference type="Gene3D" id="3.90.1570.10">
    <property type="entry name" value="tt1808, chain A"/>
    <property type="match status" value="1"/>
</dbReference>
<evidence type="ECO:0000259" key="1">
    <source>
        <dbReference type="Pfam" id="PF05685"/>
    </source>
</evidence>
<keyword evidence="2" id="KW-0378">Hydrolase</keyword>
<protein>
    <submittedName>
        <fullName evidence="2">Uma2 family endonuclease</fullName>
    </submittedName>
</protein>
<comment type="caution">
    <text evidence="2">The sequence shown here is derived from an EMBL/GenBank/DDBJ whole genome shotgun (WGS) entry which is preliminary data.</text>
</comment>
<dbReference type="PANTHER" id="PTHR36558">
    <property type="entry name" value="GLR1098 PROTEIN"/>
    <property type="match status" value="1"/>
</dbReference>
<proteinExistence type="predicted"/>
<reference evidence="2 3" key="1">
    <citation type="submission" date="2023-01" db="EMBL/GenBank/DDBJ databases">
        <title>Novel diversity within Roseofilum (Cyanobacteria; Desertifilaceae) from marine benthic mats with descriptions of four novel species.</title>
        <authorList>
            <person name="Wang Y."/>
            <person name="Berthold D.E."/>
            <person name="Hu J."/>
            <person name="Lefler F.W."/>
            <person name="Laughinghouse H.D. IV."/>
        </authorList>
    </citation>
    <scope>NUCLEOTIDE SEQUENCE [LARGE SCALE GENOMIC DNA]</scope>
    <source>
        <strain evidence="2 3">BLCC-M114</strain>
    </source>
</reference>
<dbReference type="EMBL" id="JAQOSO010000082">
    <property type="protein sequence ID" value="MDJ1175432.1"/>
    <property type="molecule type" value="Genomic_DNA"/>
</dbReference>
<keyword evidence="3" id="KW-1185">Reference proteome</keyword>
<evidence type="ECO:0000313" key="2">
    <source>
        <dbReference type="EMBL" id="MDJ1175432.1"/>
    </source>
</evidence>
<dbReference type="InterPro" id="IPR008538">
    <property type="entry name" value="Uma2"/>
</dbReference>
<dbReference type="GO" id="GO:0004519">
    <property type="term" value="F:endonuclease activity"/>
    <property type="evidence" value="ECO:0007669"/>
    <property type="project" value="UniProtKB-KW"/>
</dbReference>
<evidence type="ECO:0000313" key="3">
    <source>
        <dbReference type="Proteomes" id="UP001235849"/>
    </source>
</evidence>
<dbReference type="CDD" id="cd06260">
    <property type="entry name" value="DUF820-like"/>
    <property type="match status" value="1"/>
</dbReference>
<dbReference type="InterPro" id="IPR012296">
    <property type="entry name" value="Nuclease_put_TT1808"/>
</dbReference>